<dbReference type="RefSeq" id="WP_111599789.1">
    <property type="nucleotide sequence ID" value="NZ_QLLL01000009.1"/>
</dbReference>
<proteinExistence type="predicted"/>
<evidence type="ECO:0008006" key="3">
    <source>
        <dbReference type="Google" id="ProtNLM"/>
    </source>
</evidence>
<keyword evidence="2" id="KW-1185">Reference proteome</keyword>
<comment type="caution">
    <text evidence="1">The sequence shown here is derived from an EMBL/GenBank/DDBJ whole genome shotgun (WGS) entry which is preliminary data.</text>
</comment>
<gene>
    <name evidence="1" type="ORF">LX64_04390</name>
</gene>
<dbReference type="OrthoDB" id="1036397at2"/>
<evidence type="ECO:0000313" key="2">
    <source>
        <dbReference type="Proteomes" id="UP000249547"/>
    </source>
</evidence>
<name>A0A327Q7Q9_9BACT</name>
<organism evidence="1 2">
    <name type="scientific">Chitinophaga skermanii</name>
    <dbReference type="NCBI Taxonomy" id="331697"/>
    <lineage>
        <taxon>Bacteria</taxon>
        <taxon>Pseudomonadati</taxon>
        <taxon>Bacteroidota</taxon>
        <taxon>Chitinophagia</taxon>
        <taxon>Chitinophagales</taxon>
        <taxon>Chitinophagaceae</taxon>
        <taxon>Chitinophaga</taxon>
    </lineage>
</organism>
<dbReference type="EMBL" id="QLLL01000009">
    <property type="protein sequence ID" value="RAI99837.1"/>
    <property type="molecule type" value="Genomic_DNA"/>
</dbReference>
<evidence type="ECO:0000313" key="1">
    <source>
        <dbReference type="EMBL" id="RAI99837.1"/>
    </source>
</evidence>
<protein>
    <recommendedName>
        <fullName evidence="3">Copper chaperone CopZ</fullName>
    </recommendedName>
</protein>
<reference evidence="1 2" key="1">
    <citation type="submission" date="2018-06" db="EMBL/GenBank/DDBJ databases">
        <title>Genomic Encyclopedia of Archaeal and Bacterial Type Strains, Phase II (KMG-II): from individual species to whole genera.</title>
        <authorList>
            <person name="Goeker M."/>
        </authorList>
    </citation>
    <scope>NUCLEOTIDE SEQUENCE [LARGE SCALE GENOMIC DNA]</scope>
    <source>
        <strain evidence="1 2">DSM 23857</strain>
    </source>
</reference>
<sequence length="83" mass="9098">MSNSNHDQPAMQAVGVFKTSLQNTGDVLKVKPALDKHPQIQRWNVALDDEDKILRVVTSSSHYLPGIATLLHAAGYACEELVD</sequence>
<dbReference type="AlphaFoldDB" id="A0A327Q7Q9"/>
<dbReference type="Proteomes" id="UP000249547">
    <property type="component" value="Unassembled WGS sequence"/>
</dbReference>
<accession>A0A327Q7Q9</accession>